<keyword evidence="9 10" id="KW-0131">Cell cycle</keyword>
<dbReference type="EMBL" id="ACJM01000005">
    <property type="protein sequence ID" value="EEG77852.1"/>
    <property type="molecule type" value="Genomic_DNA"/>
</dbReference>
<evidence type="ECO:0000256" key="1">
    <source>
        <dbReference type="ARBA" id="ARBA00004651"/>
    </source>
</evidence>
<dbReference type="GO" id="GO:0005886">
    <property type="term" value="C:plasma membrane"/>
    <property type="evidence" value="ECO:0007669"/>
    <property type="project" value="UniProtKB-SubCell"/>
</dbReference>
<sequence length="293" mass="33195">MLIRNFIYYIKEAFSSIFRNGWMSFASVGVVTVTLFILGSFLLLNINVEHLAEDIKDQVEIIAYVDEELSTRQVDSLRVQVIQLEQVEEVRFVGKDEALYRLRDQLGDLVEGYEDDRNPLRDSFEVRTIIPEDIPAVAAQLERMQGIARVDYGTEVVERLFMFTGTIRWVGMAFMTGLALTAMFLIANTIKLTVNARSKEIMIMKYVGATEWFVRWPFLIEGVLLGFLGALMPTLVLVFVYGEVVAWTSLNLYFLPLVAPEVIISELAKLLLLLGTAIGGMGSLVSMRRFLKV</sequence>
<dbReference type="STRING" id="555088.DealDRAFT_1151"/>
<dbReference type="NCBIfam" id="NF038347">
    <property type="entry name" value="FtsX_Gpos"/>
    <property type="match status" value="1"/>
</dbReference>
<dbReference type="PANTHER" id="PTHR47755:SF1">
    <property type="entry name" value="CELL DIVISION PROTEIN FTSX"/>
    <property type="match status" value="1"/>
</dbReference>
<dbReference type="InterPro" id="IPR003838">
    <property type="entry name" value="ABC3_permease_C"/>
</dbReference>
<evidence type="ECO:0000256" key="9">
    <source>
        <dbReference type="ARBA" id="ARBA00023306"/>
    </source>
</evidence>
<evidence type="ECO:0000259" key="12">
    <source>
        <dbReference type="Pfam" id="PF02687"/>
    </source>
</evidence>
<comment type="similarity">
    <text evidence="2 10">Belongs to the ABC-4 integral membrane protein family. FtsX subfamily.</text>
</comment>
<proteinExistence type="inferred from homology"/>
<evidence type="ECO:0000256" key="2">
    <source>
        <dbReference type="ARBA" id="ARBA00007379"/>
    </source>
</evidence>
<feature type="transmembrane region" description="Helical" evidence="11">
    <location>
        <begin position="213"/>
        <end position="242"/>
    </location>
</feature>
<gene>
    <name evidence="14" type="ORF">DealDRAFT_1151</name>
</gene>
<dbReference type="InterPro" id="IPR040690">
    <property type="entry name" value="FtsX_ECD"/>
</dbReference>
<evidence type="ECO:0000313" key="14">
    <source>
        <dbReference type="EMBL" id="EEG77852.1"/>
    </source>
</evidence>
<dbReference type="AlphaFoldDB" id="C0GF92"/>
<evidence type="ECO:0000256" key="4">
    <source>
        <dbReference type="ARBA" id="ARBA00022475"/>
    </source>
</evidence>
<dbReference type="Gene3D" id="3.30.70.3040">
    <property type="match status" value="1"/>
</dbReference>
<evidence type="ECO:0000256" key="11">
    <source>
        <dbReference type="SAM" id="Phobius"/>
    </source>
</evidence>
<evidence type="ECO:0000259" key="13">
    <source>
        <dbReference type="Pfam" id="PF18075"/>
    </source>
</evidence>
<dbReference type="InterPro" id="IPR058204">
    <property type="entry name" value="FtsX_firmicutes-type"/>
</dbReference>
<protein>
    <recommendedName>
        <fullName evidence="3 10">Cell division protein FtsX</fullName>
    </recommendedName>
</protein>
<keyword evidence="6 11" id="KW-0812">Transmembrane</keyword>
<dbReference type="Pfam" id="PF18075">
    <property type="entry name" value="FtsX_ECD"/>
    <property type="match status" value="1"/>
</dbReference>
<keyword evidence="4 10" id="KW-1003">Cell membrane</keyword>
<accession>C0GF92</accession>
<comment type="function">
    <text evidence="10">Part of the ABC transporter FtsEX involved in asymmetric cellular division facilitating the initiation of sporulation.</text>
</comment>
<dbReference type="RefSeq" id="WP_008515707.1">
    <property type="nucleotide sequence ID" value="NZ_ACJM01000005.1"/>
</dbReference>
<organism evidence="14 15">
    <name type="scientific">Dethiobacter alkaliphilus AHT 1</name>
    <dbReference type="NCBI Taxonomy" id="555088"/>
    <lineage>
        <taxon>Bacteria</taxon>
        <taxon>Bacillati</taxon>
        <taxon>Bacillota</taxon>
        <taxon>Dethiobacteria</taxon>
        <taxon>Dethiobacterales</taxon>
        <taxon>Dethiobacteraceae</taxon>
        <taxon>Dethiobacter</taxon>
    </lineage>
</organism>
<comment type="subcellular location">
    <subcellularLocation>
        <location evidence="1">Cell membrane</location>
        <topology evidence="1">Multi-pass membrane protein</topology>
    </subcellularLocation>
</comment>
<dbReference type="Pfam" id="PF02687">
    <property type="entry name" value="FtsX"/>
    <property type="match status" value="1"/>
</dbReference>
<evidence type="ECO:0000256" key="7">
    <source>
        <dbReference type="ARBA" id="ARBA00022989"/>
    </source>
</evidence>
<evidence type="ECO:0000256" key="6">
    <source>
        <dbReference type="ARBA" id="ARBA00022692"/>
    </source>
</evidence>
<feature type="transmembrane region" description="Helical" evidence="11">
    <location>
        <begin position="21"/>
        <end position="44"/>
    </location>
</feature>
<keyword evidence="7 11" id="KW-1133">Transmembrane helix</keyword>
<evidence type="ECO:0000256" key="3">
    <source>
        <dbReference type="ARBA" id="ARBA00021907"/>
    </source>
</evidence>
<feature type="transmembrane region" description="Helical" evidence="11">
    <location>
        <begin position="169"/>
        <end position="192"/>
    </location>
</feature>
<feature type="domain" description="ABC3 transporter permease C-terminal" evidence="12">
    <location>
        <begin position="173"/>
        <end position="290"/>
    </location>
</feature>
<evidence type="ECO:0000256" key="5">
    <source>
        <dbReference type="ARBA" id="ARBA00022618"/>
    </source>
</evidence>
<keyword evidence="8 10" id="KW-0472">Membrane</keyword>
<feature type="transmembrane region" description="Helical" evidence="11">
    <location>
        <begin position="262"/>
        <end position="285"/>
    </location>
</feature>
<name>C0GF92_DETAL</name>
<evidence type="ECO:0000256" key="10">
    <source>
        <dbReference type="PIRNR" id="PIRNR003097"/>
    </source>
</evidence>
<comment type="caution">
    <text evidence="14">The sequence shown here is derived from an EMBL/GenBank/DDBJ whole genome shotgun (WGS) entry which is preliminary data.</text>
</comment>
<feature type="domain" description="FtsX extracellular" evidence="13">
    <location>
        <begin position="59"/>
        <end position="150"/>
    </location>
</feature>
<dbReference type="OrthoDB" id="9812531at2"/>
<evidence type="ECO:0000313" key="15">
    <source>
        <dbReference type="Proteomes" id="UP000006443"/>
    </source>
</evidence>
<dbReference type="eggNOG" id="COG2177">
    <property type="taxonomic scope" value="Bacteria"/>
</dbReference>
<dbReference type="Proteomes" id="UP000006443">
    <property type="component" value="Unassembled WGS sequence"/>
</dbReference>
<reference evidence="14 15" key="1">
    <citation type="submission" date="2009-02" db="EMBL/GenBank/DDBJ databases">
        <title>Sequencing of the draft genome and assembly of Dethiobacter alkaliphilus AHT 1.</title>
        <authorList>
            <consortium name="US DOE Joint Genome Institute (JGI-PGF)"/>
            <person name="Lucas S."/>
            <person name="Copeland A."/>
            <person name="Lapidus A."/>
            <person name="Glavina del Rio T."/>
            <person name="Dalin E."/>
            <person name="Tice H."/>
            <person name="Bruce D."/>
            <person name="Goodwin L."/>
            <person name="Pitluck S."/>
            <person name="Larimer F."/>
            <person name="Land M.L."/>
            <person name="Hauser L."/>
            <person name="Muyzer G."/>
        </authorList>
    </citation>
    <scope>NUCLEOTIDE SEQUENCE [LARGE SCALE GENOMIC DNA]</scope>
    <source>
        <strain evidence="14 15">AHT 1</strain>
    </source>
</reference>
<dbReference type="PIRSF" id="PIRSF003097">
    <property type="entry name" value="FtsX"/>
    <property type="match status" value="1"/>
</dbReference>
<dbReference type="PANTHER" id="PTHR47755">
    <property type="entry name" value="CELL DIVISION PROTEIN FTSX"/>
    <property type="match status" value="1"/>
</dbReference>
<dbReference type="InterPro" id="IPR004513">
    <property type="entry name" value="FtsX"/>
</dbReference>
<dbReference type="GO" id="GO:0051301">
    <property type="term" value="P:cell division"/>
    <property type="evidence" value="ECO:0007669"/>
    <property type="project" value="UniProtKB-KW"/>
</dbReference>
<keyword evidence="5 10" id="KW-0132">Cell division</keyword>
<evidence type="ECO:0000256" key="8">
    <source>
        <dbReference type="ARBA" id="ARBA00023136"/>
    </source>
</evidence>
<keyword evidence="15" id="KW-1185">Reference proteome</keyword>